<sequence>MQLNSLTETILDGETVSIADLWMADGKSVVDMIISNVPDVKKSVTSPNGDEASAIQSPTSSASLPPTVCVFDGDIEIAPMDVSLDPMPDYMYEKLAEECQMSDANLVGDPRPGAFYAACINERWERVQCVRASKIDSAAFCVYLIDVGAFHYVRAESLRRLNVKTPFKKMLMFKCRVGNIVPIGGQDVWSRESHEAVREFFEAGMGETVMVSPINGCCGVWKQLNAPAVPFLTANISCYGRDLAEWLISHQLALPKLT</sequence>
<feature type="domain" description="Tudor" evidence="2">
    <location>
        <begin position="76"/>
        <end position="177"/>
    </location>
</feature>
<dbReference type="Pfam" id="PF00567">
    <property type="entry name" value="TUDOR"/>
    <property type="match status" value="1"/>
</dbReference>
<keyword evidence="4" id="KW-1185">Reference proteome</keyword>
<dbReference type="EMBL" id="JAHQIW010000625">
    <property type="protein sequence ID" value="KAJ1349215.1"/>
    <property type="molecule type" value="Genomic_DNA"/>
</dbReference>
<dbReference type="Proteomes" id="UP001196413">
    <property type="component" value="Unassembled WGS sequence"/>
</dbReference>
<evidence type="ECO:0000256" key="1">
    <source>
        <dbReference type="SAM" id="MobiDB-lite"/>
    </source>
</evidence>
<evidence type="ECO:0000259" key="2">
    <source>
        <dbReference type="Pfam" id="PF00567"/>
    </source>
</evidence>
<dbReference type="Gene3D" id="2.30.30.140">
    <property type="match status" value="1"/>
</dbReference>
<feature type="compositionally biased region" description="Polar residues" evidence="1">
    <location>
        <begin position="43"/>
        <end position="60"/>
    </location>
</feature>
<evidence type="ECO:0000313" key="3">
    <source>
        <dbReference type="EMBL" id="KAJ1349215.1"/>
    </source>
</evidence>
<evidence type="ECO:0000313" key="4">
    <source>
        <dbReference type="Proteomes" id="UP001196413"/>
    </source>
</evidence>
<protein>
    <recommendedName>
        <fullName evidence="2">Tudor domain-containing protein</fullName>
    </recommendedName>
</protein>
<accession>A0AAD5LZ74</accession>
<dbReference type="SUPFAM" id="SSF63748">
    <property type="entry name" value="Tudor/PWWP/MBT"/>
    <property type="match status" value="1"/>
</dbReference>
<feature type="region of interest" description="Disordered" evidence="1">
    <location>
        <begin position="41"/>
        <end position="60"/>
    </location>
</feature>
<organism evidence="3 4">
    <name type="scientific">Parelaphostrongylus tenuis</name>
    <name type="common">Meningeal worm</name>
    <dbReference type="NCBI Taxonomy" id="148309"/>
    <lineage>
        <taxon>Eukaryota</taxon>
        <taxon>Metazoa</taxon>
        <taxon>Ecdysozoa</taxon>
        <taxon>Nematoda</taxon>
        <taxon>Chromadorea</taxon>
        <taxon>Rhabditida</taxon>
        <taxon>Rhabditina</taxon>
        <taxon>Rhabditomorpha</taxon>
        <taxon>Strongyloidea</taxon>
        <taxon>Metastrongylidae</taxon>
        <taxon>Parelaphostrongylus</taxon>
    </lineage>
</organism>
<proteinExistence type="predicted"/>
<name>A0AAD5LZ74_PARTN</name>
<reference evidence="3" key="1">
    <citation type="submission" date="2021-06" db="EMBL/GenBank/DDBJ databases">
        <title>Parelaphostrongylus tenuis whole genome reference sequence.</title>
        <authorList>
            <person name="Garwood T.J."/>
            <person name="Larsen P.A."/>
            <person name="Fountain-Jones N.M."/>
            <person name="Garbe J.R."/>
            <person name="Macchietto M.G."/>
            <person name="Kania S.A."/>
            <person name="Gerhold R.W."/>
            <person name="Richards J.E."/>
            <person name="Wolf T.M."/>
        </authorList>
    </citation>
    <scope>NUCLEOTIDE SEQUENCE</scope>
    <source>
        <strain evidence="3">MNPRO001-30</strain>
        <tissue evidence="3">Meninges</tissue>
    </source>
</reference>
<dbReference type="InterPro" id="IPR002999">
    <property type="entry name" value="Tudor"/>
</dbReference>
<comment type="caution">
    <text evidence="3">The sequence shown here is derived from an EMBL/GenBank/DDBJ whole genome shotgun (WGS) entry which is preliminary data.</text>
</comment>
<dbReference type="AlphaFoldDB" id="A0AAD5LZ74"/>
<gene>
    <name evidence="3" type="ORF">KIN20_004686</name>
</gene>